<proteinExistence type="predicted"/>
<dbReference type="HOGENOM" id="CLU_2211659_0_0_1"/>
<reference evidence="1 2" key="1">
    <citation type="submission" date="2014-06" db="EMBL/GenBank/DDBJ databases">
        <title>Evolutionary Origins and Diversification of the Mycorrhizal Mutualists.</title>
        <authorList>
            <consortium name="DOE Joint Genome Institute"/>
            <consortium name="Mycorrhizal Genomics Consortium"/>
            <person name="Kohler A."/>
            <person name="Kuo A."/>
            <person name="Nagy L.G."/>
            <person name="Floudas D."/>
            <person name="Copeland A."/>
            <person name="Barry K.W."/>
            <person name="Cichocki N."/>
            <person name="Veneault-Fourrey C."/>
            <person name="LaButti K."/>
            <person name="Lindquist E.A."/>
            <person name="Lipzen A."/>
            <person name="Lundell T."/>
            <person name="Morin E."/>
            <person name="Murat C."/>
            <person name="Riley R."/>
            <person name="Ohm R."/>
            <person name="Sun H."/>
            <person name="Tunlid A."/>
            <person name="Henrissat B."/>
            <person name="Grigoriev I.V."/>
            <person name="Hibbett D.S."/>
            <person name="Martin F."/>
        </authorList>
    </citation>
    <scope>NUCLEOTIDE SEQUENCE [LARGE SCALE GENOMIC DNA]</scope>
    <source>
        <strain evidence="1 2">SS14</strain>
    </source>
</reference>
<dbReference type="Proteomes" id="UP000054279">
    <property type="component" value="Unassembled WGS sequence"/>
</dbReference>
<accession>A0A0C9UH14</accession>
<protein>
    <submittedName>
        <fullName evidence="1">Uncharacterized protein</fullName>
    </submittedName>
</protein>
<sequence>MRRSTVDTSQDFITPTASIASRLAYAGNDKHKSPEQTAGPIEGLMEEFTRQYEFIQVLSHLEPNGDKDKNIVVSILSRRLDYLPCRVPLARCGLVMTLSILLVNPDP</sequence>
<keyword evidence="2" id="KW-1185">Reference proteome</keyword>
<dbReference type="EMBL" id="KN837487">
    <property type="protein sequence ID" value="KIJ24455.1"/>
    <property type="molecule type" value="Genomic_DNA"/>
</dbReference>
<organism evidence="1 2">
    <name type="scientific">Sphaerobolus stellatus (strain SS14)</name>
    <dbReference type="NCBI Taxonomy" id="990650"/>
    <lineage>
        <taxon>Eukaryota</taxon>
        <taxon>Fungi</taxon>
        <taxon>Dikarya</taxon>
        <taxon>Basidiomycota</taxon>
        <taxon>Agaricomycotina</taxon>
        <taxon>Agaricomycetes</taxon>
        <taxon>Phallomycetidae</taxon>
        <taxon>Geastrales</taxon>
        <taxon>Sphaerobolaceae</taxon>
        <taxon>Sphaerobolus</taxon>
    </lineage>
</organism>
<dbReference type="AlphaFoldDB" id="A0A0C9UH14"/>
<name>A0A0C9UH14_SPHS4</name>
<evidence type="ECO:0000313" key="2">
    <source>
        <dbReference type="Proteomes" id="UP000054279"/>
    </source>
</evidence>
<evidence type="ECO:0000313" key="1">
    <source>
        <dbReference type="EMBL" id="KIJ24455.1"/>
    </source>
</evidence>
<gene>
    <name evidence="1" type="ORF">M422DRAFT_274744</name>
</gene>